<evidence type="ECO:0000256" key="6">
    <source>
        <dbReference type="ARBA" id="ARBA00023098"/>
    </source>
</evidence>
<evidence type="ECO:0000313" key="14">
    <source>
        <dbReference type="Proteomes" id="UP001558652"/>
    </source>
</evidence>
<dbReference type="Pfam" id="PF01066">
    <property type="entry name" value="CDP-OH_P_transf"/>
    <property type="match status" value="1"/>
</dbReference>
<evidence type="ECO:0000256" key="3">
    <source>
        <dbReference type="ARBA" id="ARBA00022679"/>
    </source>
</evidence>
<gene>
    <name evidence="13" type="ORF">AAG570_012533</name>
</gene>
<evidence type="ECO:0000256" key="7">
    <source>
        <dbReference type="ARBA" id="ARBA00023136"/>
    </source>
</evidence>
<dbReference type="InterPro" id="IPR043130">
    <property type="entry name" value="CDP-OH_PTrfase_TM_dom"/>
</dbReference>
<keyword evidence="6" id="KW-0443">Lipid metabolism</keyword>
<evidence type="ECO:0000256" key="1">
    <source>
        <dbReference type="ARBA" id="ARBA00004141"/>
    </source>
</evidence>
<keyword evidence="3" id="KW-0808">Transferase</keyword>
<evidence type="ECO:0000256" key="11">
    <source>
        <dbReference type="ARBA" id="ARBA00047433"/>
    </source>
</evidence>
<dbReference type="EMBL" id="JBFDAA010000008">
    <property type="protein sequence ID" value="KAL1129588.1"/>
    <property type="molecule type" value="Genomic_DNA"/>
</dbReference>
<feature type="non-terminal residue" evidence="13">
    <location>
        <position position="1"/>
    </location>
</feature>
<reference evidence="13 14" key="1">
    <citation type="submission" date="2024-07" db="EMBL/GenBank/DDBJ databases">
        <title>Chromosome-level genome assembly of the water stick insect Ranatra chinensis (Heteroptera: Nepidae).</title>
        <authorList>
            <person name="Liu X."/>
        </authorList>
    </citation>
    <scope>NUCLEOTIDE SEQUENCE [LARGE SCALE GENOMIC DNA]</scope>
    <source>
        <strain evidence="13">Cailab_2021Rc</strain>
        <tissue evidence="13">Muscle</tissue>
    </source>
</reference>
<organism evidence="13 14">
    <name type="scientific">Ranatra chinensis</name>
    <dbReference type="NCBI Taxonomy" id="642074"/>
    <lineage>
        <taxon>Eukaryota</taxon>
        <taxon>Metazoa</taxon>
        <taxon>Ecdysozoa</taxon>
        <taxon>Arthropoda</taxon>
        <taxon>Hexapoda</taxon>
        <taxon>Insecta</taxon>
        <taxon>Pterygota</taxon>
        <taxon>Neoptera</taxon>
        <taxon>Paraneoptera</taxon>
        <taxon>Hemiptera</taxon>
        <taxon>Heteroptera</taxon>
        <taxon>Panheteroptera</taxon>
        <taxon>Nepomorpha</taxon>
        <taxon>Nepidae</taxon>
        <taxon>Ranatrinae</taxon>
        <taxon>Ranatra</taxon>
    </lineage>
</organism>
<evidence type="ECO:0000256" key="5">
    <source>
        <dbReference type="ARBA" id="ARBA00022989"/>
    </source>
</evidence>
<name>A0ABD0YE48_9HEMI</name>
<feature type="transmembrane region" description="Helical" evidence="12">
    <location>
        <begin position="73"/>
        <end position="97"/>
    </location>
</feature>
<keyword evidence="5 12" id="KW-1133">Transmembrane helix</keyword>
<dbReference type="PANTHER" id="PTHR14269">
    <property type="entry name" value="CDP-DIACYLGLYCEROL--GLYCEROL-3-PHOSPHATE 3-PHOSPHATIDYLTRANSFERASE-RELATED"/>
    <property type="match status" value="1"/>
</dbReference>
<dbReference type="InterPro" id="IPR000462">
    <property type="entry name" value="CDP-OH_P_trans"/>
</dbReference>
<dbReference type="AlphaFoldDB" id="A0ABD0YE48"/>
<dbReference type="Proteomes" id="UP001558652">
    <property type="component" value="Unassembled WGS sequence"/>
</dbReference>
<sequence>KENILTVPNILSAARITFSPIIGHYIIQANFSAALYLTLFAGVTDLLDGVIARSWKNQSSKLGSFLDPMADKILIATMFLSLTYVELMPALLTSIIIGRDLILASAGFYIRYKSLPPPVTLSRYFDATHATVQLAPTFISKVNTMVQLFAVAITLAAPVMDFVGHPLIYYLWLDD</sequence>
<evidence type="ECO:0000256" key="9">
    <source>
        <dbReference type="ARBA" id="ARBA00023264"/>
    </source>
</evidence>
<evidence type="ECO:0000256" key="10">
    <source>
        <dbReference type="ARBA" id="ARBA00039001"/>
    </source>
</evidence>
<comment type="caution">
    <text evidence="13">The sequence shown here is derived from an EMBL/GenBank/DDBJ whole genome shotgun (WGS) entry which is preliminary data.</text>
</comment>
<dbReference type="InterPro" id="IPR050324">
    <property type="entry name" value="CDP-alcohol_PTase-I"/>
</dbReference>
<dbReference type="GO" id="GO:0008654">
    <property type="term" value="P:phospholipid biosynthetic process"/>
    <property type="evidence" value="ECO:0007669"/>
    <property type="project" value="UniProtKB-KW"/>
</dbReference>
<evidence type="ECO:0000313" key="13">
    <source>
        <dbReference type="EMBL" id="KAL1129588.1"/>
    </source>
</evidence>
<dbReference type="InterPro" id="IPR004570">
    <property type="entry name" value="Phosphatidylglycerol_P_synth"/>
</dbReference>
<dbReference type="GO" id="GO:0016020">
    <property type="term" value="C:membrane"/>
    <property type="evidence" value="ECO:0007669"/>
    <property type="project" value="UniProtKB-SubCell"/>
</dbReference>
<comment type="catalytic activity">
    <reaction evidence="11">
        <text>a CDP-1,2-diacyl-sn-glycerol + a 1,2-diacyl-sn-glycero-3-phospho-(1'-sn-glycerol) = a cardiolipin + CMP + H(+)</text>
        <dbReference type="Rhea" id="RHEA:32931"/>
        <dbReference type="ChEBI" id="CHEBI:15378"/>
        <dbReference type="ChEBI" id="CHEBI:58332"/>
        <dbReference type="ChEBI" id="CHEBI:60377"/>
        <dbReference type="ChEBI" id="CHEBI:62237"/>
        <dbReference type="ChEBI" id="CHEBI:64716"/>
        <dbReference type="EC" id="2.7.8.41"/>
    </reaction>
</comment>
<comment type="subcellular location">
    <subcellularLocation>
        <location evidence="1">Membrane</location>
        <topology evidence="1">Multi-pass membrane protein</topology>
    </subcellularLocation>
</comment>
<protein>
    <recommendedName>
        <fullName evidence="10">cardiolipin synthase (CMP-forming)</fullName>
        <ecNumber evidence="10">2.7.8.41</ecNumber>
    </recommendedName>
</protein>
<keyword evidence="2" id="KW-0444">Lipid biosynthesis</keyword>
<keyword evidence="7 12" id="KW-0472">Membrane</keyword>
<proteinExistence type="predicted"/>
<evidence type="ECO:0000256" key="12">
    <source>
        <dbReference type="SAM" id="Phobius"/>
    </source>
</evidence>
<dbReference type="PIRSF" id="PIRSF000847">
    <property type="entry name" value="Phos_ph_gly_syn"/>
    <property type="match status" value="1"/>
</dbReference>
<keyword evidence="14" id="KW-1185">Reference proteome</keyword>
<dbReference type="Gene3D" id="1.20.120.1760">
    <property type="match status" value="1"/>
</dbReference>
<keyword evidence="9" id="KW-1208">Phospholipid metabolism</keyword>
<feature type="transmembrane region" description="Helical" evidence="12">
    <location>
        <begin position="148"/>
        <end position="172"/>
    </location>
</feature>
<dbReference type="EC" id="2.7.8.41" evidence="10"/>
<keyword evidence="8" id="KW-0594">Phospholipid biosynthesis</keyword>
<evidence type="ECO:0000256" key="4">
    <source>
        <dbReference type="ARBA" id="ARBA00022692"/>
    </source>
</evidence>
<evidence type="ECO:0000256" key="8">
    <source>
        <dbReference type="ARBA" id="ARBA00023209"/>
    </source>
</evidence>
<accession>A0ABD0YE48</accession>
<evidence type="ECO:0000256" key="2">
    <source>
        <dbReference type="ARBA" id="ARBA00022516"/>
    </source>
</evidence>
<dbReference type="GO" id="GO:0043337">
    <property type="term" value="F:cardiolipin synthase (CMP-forming)"/>
    <property type="evidence" value="ECO:0007669"/>
    <property type="project" value="UniProtKB-EC"/>
</dbReference>
<keyword evidence="4 12" id="KW-0812">Transmembrane</keyword>
<dbReference type="PANTHER" id="PTHR14269:SF60">
    <property type="entry name" value="CARDIOLIPIN SYNTHASE (CMP-FORMING)"/>
    <property type="match status" value="1"/>
</dbReference>